<dbReference type="InterPro" id="IPR041497">
    <property type="entry name" value="Thump-like"/>
</dbReference>
<sequence length="394" mass="44961">MEKFSIDFWNFILQHGNDDAGRLRLKYAGNEKISWAIDQIEARKKIDRKLPLFSENGRLLFPSVLSAEQASSEDTALYKQQILSGRFDTICDLTGGLGIDSYYMARIASQLTYIERFSHYCDIAQHNFKELRQNNIHVLNGDCRDFLNSSHERCDLYYIDPARRGSGNKRLYNLSDCEPSVLEILPIVLAEKASLLLKASPMLDIKQTINDLGKVSEIHILSVKNECKELLFLVEPNHAGDPRIYCSNKTLDNKWQTYTFFLAEESLLPSSPVCTLQEYLYEPNSSILKAGAFKSIAQSFGIDKLAVSSHLYTSRKYVSDFPGRAFEILEAYPFSKQVLKKCSRKYPQANVSTRNFPLTPDEIRRLGGIKDGGDIYLFATMVNSEKTMIYCRKK</sequence>
<protein>
    <submittedName>
        <fullName evidence="3">Class I SAM-dependent methyltransferase</fullName>
    </submittedName>
</protein>
<dbReference type="InterPro" id="IPR029063">
    <property type="entry name" value="SAM-dependent_MTases_sf"/>
</dbReference>
<organism evidence="3 4">
    <name type="scientific">Candidatus Caccoplasma intestinavium</name>
    <dbReference type="NCBI Taxonomy" id="2840716"/>
    <lineage>
        <taxon>Bacteria</taxon>
        <taxon>Pseudomonadati</taxon>
        <taxon>Bacteroidota</taxon>
        <taxon>Bacteroidia</taxon>
        <taxon>Bacteroidales</taxon>
        <taxon>Bacteroidaceae</taxon>
        <taxon>Bacteroidaceae incertae sedis</taxon>
        <taxon>Candidatus Caccoplasma</taxon>
    </lineage>
</organism>
<dbReference type="InterPro" id="IPR054168">
    <property type="entry name" value="PG_1098_Fer"/>
</dbReference>
<dbReference type="GO" id="GO:0032259">
    <property type="term" value="P:methylation"/>
    <property type="evidence" value="ECO:0007669"/>
    <property type="project" value="UniProtKB-KW"/>
</dbReference>
<gene>
    <name evidence="3" type="ORF">IAD06_02900</name>
</gene>
<dbReference type="Gene3D" id="3.40.50.150">
    <property type="entry name" value="Vaccinia Virus protein VP39"/>
    <property type="match status" value="1"/>
</dbReference>
<evidence type="ECO:0000259" key="1">
    <source>
        <dbReference type="Pfam" id="PF18096"/>
    </source>
</evidence>
<reference evidence="3" key="2">
    <citation type="journal article" date="2021" name="PeerJ">
        <title>Extensive microbial diversity within the chicken gut microbiome revealed by metagenomics and culture.</title>
        <authorList>
            <person name="Gilroy R."/>
            <person name="Ravi A."/>
            <person name="Getino M."/>
            <person name="Pursley I."/>
            <person name="Horton D.L."/>
            <person name="Alikhan N.F."/>
            <person name="Baker D."/>
            <person name="Gharbi K."/>
            <person name="Hall N."/>
            <person name="Watson M."/>
            <person name="Adriaenssens E.M."/>
            <person name="Foster-Nyarko E."/>
            <person name="Jarju S."/>
            <person name="Secka A."/>
            <person name="Antonio M."/>
            <person name="Oren A."/>
            <person name="Chaudhuri R.R."/>
            <person name="La Ragione R."/>
            <person name="Hildebrand F."/>
            <person name="Pallen M.J."/>
        </authorList>
    </citation>
    <scope>NUCLEOTIDE SEQUENCE</scope>
    <source>
        <strain evidence="3">21143</strain>
    </source>
</reference>
<proteinExistence type="predicted"/>
<evidence type="ECO:0000259" key="2">
    <source>
        <dbReference type="Pfam" id="PF22013"/>
    </source>
</evidence>
<keyword evidence="3" id="KW-0808">Transferase</keyword>
<dbReference type="EMBL" id="DVKT01000022">
    <property type="protein sequence ID" value="HIT38975.1"/>
    <property type="molecule type" value="Genomic_DNA"/>
</dbReference>
<keyword evidence="3" id="KW-0489">Methyltransferase</keyword>
<dbReference type="Pfam" id="PF22013">
    <property type="entry name" value="PG_1098_Fer"/>
    <property type="match status" value="1"/>
</dbReference>
<feature type="domain" description="THUMP-like" evidence="1">
    <location>
        <begin position="323"/>
        <end position="393"/>
    </location>
</feature>
<comment type="caution">
    <text evidence="3">The sequence shown here is derived from an EMBL/GenBank/DDBJ whole genome shotgun (WGS) entry which is preliminary data.</text>
</comment>
<feature type="domain" description="PG-1098 ferredoxin-like" evidence="2">
    <location>
        <begin position="279"/>
        <end position="322"/>
    </location>
</feature>
<accession>A0A9D1GD82</accession>
<evidence type="ECO:0000313" key="4">
    <source>
        <dbReference type="Proteomes" id="UP000886722"/>
    </source>
</evidence>
<dbReference type="Gene3D" id="1.10.10.1110">
    <property type="entry name" value="Methyltransferase PG1098, N-terminal domain"/>
    <property type="match status" value="1"/>
</dbReference>
<dbReference type="Proteomes" id="UP000886722">
    <property type="component" value="Unassembled WGS sequence"/>
</dbReference>
<dbReference type="GO" id="GO:0008168">
    <property type="term" value="F:methyltransferase activity"/>
    <property type="evidence" value="ECO:0007669"/>
    <property type="project" value="UniProtKB-KW"/>
</dbReference>
<dbReference type="Pfam" id="PF18096">
    <property type="entry name" value="Thump_like"/>
    <property type="match status" value="1"/>
</dbReference>
<dbReference type="AlphaFoldDB" id="A0A9D1GD82"/>
<dbReference type="SUPFAM" id="SSF53335">
    <property type="entry name" value="S-adenosyl-L-methionine-dependent methyltransferases"/>
    <property type="match status" value="1"/>
</dbReference>
<name>A0A9D1GD82_9BACT</name>
<reference evidence="3" key="1">
    <citation type="submission" date="2020-10" db="EMBL/GenBank/DDBJ databases">
        <authorList>
            <person name="Gilroy R."/>
        </authorList>
    </citation>
    <scope>NUCLEOTIDE SEQUENCE</scope>
    <source>
        <strain evidence="3">21143</strain>
    </source>
</reference>
<dbReference type="CDD" id="cd02440">
    <property type="entry name" value="AdoMet_MTases"/>
    <property type="match status" value="1"/>
</dbReference>
<evidence type="ECO:0000313" key="3">
    <source>
        <dbReference type="EMBL" id="HIT38975.1"/>
    </source>
</evidence>